<keyword evidence="6" id="KW-1185">Reference proteome</keyword>
<evidence type="ECO:0000256" key="2">
    <source>
        <dbReference type="ARBA" id="ARBA00004613"/>
    </source>
</evidence>
<dbReference type="PRINTS" id="PR00313">
    <property type="entry name" value="CABNDNGRPT"/>
</dbReference>
<proteinExistence type="predicted"/>
<dbReference type="SUPFAM" id="SSF51120">
    <property type="entry name" value="beta-Roll"/>
    <property type="match status" value="2"/>
</dbReference>
<dbReference type="InterPro" id="IPR039448">
    <property type="entry name" value="Beta_helix"/>
</dbReference>
<dbReference type="Proteomes" id="UP001165583">
    <property type="component" value="Unassembled WGS sequence"/>
</dbReference>
<dbReference type="Pfam" id="PF13229">
    <property type="entry name" value="Beta_helix"/>
    <property type="match status" value="1"/>
</dbReference>
<dbReference type="PROSITE" id="PS00330">
    <property type="entry name" value="HEMOLYSIN_CALCIUM"/>
    <property type="match status" value="3"/>
</dbReference>
<dbReference type="RefSeq" id="WP_260043549.1">
    <property type="nucleotide sequence ID" value="NZ_JANZXA010000001.1"/>
</dbReference>
<dbReference type="InterPro" id="IPR018511">
    <property type="entry name" value="Hemolysin-typ_Ca-bd_CS"/>
</dbReference>
<dbReference type="InterPro" id="IPR012334">
    <property type="entry name" value="Pectin_lyas_fold"/>
</dbReference>
<dbReference type="SUPFAM" id="SSF51126">
    <property type="entry name" value="Pectin lyase-like"/>
    <property type="match status" value="1"/>
</dbReference>
<evidence type="ECO:0000256" key="3">
    <source>
        <dbReference type="ARBA" id="ARBA00022525"/>
    </source>
</evidence>
<evidence type="ECO:0000313" key="6">
    <source>
        <dbReference type="Proteomes" id="UP001165583"/>
    </source>
</evidence>
<dbReference type="InterPro" id="IPR001343">
    <property type="entry name" value="Hemolysn_Ca-bd"/>
</dbReference>
<evidence type="ECO:0000259" key="4">
    <source>
        <dbReference type="Pfam" id="PF13229"/>
    </source>
</evidence>
<dbReference type="InterPro" id="IPR006626">
    <property type="entry name" value="PbH1"/>
</dbReference>
<protein>
    <submittedName>
        <fullName evidence="5">Right-handed parallel beta-helix repeat-containing protein</fullName>
    </submittedName>
</protein>
<comment type="function">
    <text evidence="1">Converts beta-D-mannuronic acid (M) to alpha-L-guluronic acid (G), producing a polymer with gel-forming capacity, required for the formation of the cyst coat.</text>
</comment>
<dbReference type="PANTHER" id="PTHR38340:SF1">
    <property type="entry name" value="S-LAYER PROTEIN"/>
    <property type="match status" value="1"/>
</dbReference>
<reference evidence="5" key="1">
    <citation type="submission" date="2022-09" db="EMBL/GenBank/DDBJ databases">
        <title>Novosphingobium sp. Nov., a polycyclic aromatic hydrocarbon-degrading bacterium isolated form mangrove sediments in HongKong.</title>
        <authorList>
            <person name="Hu Z."/>
        </authorList>
    </citation>
    <scope>NUCLEOTIDE SEQUENCE</scope>
    <source>
        <strain evidence="5">HK4-1</strain>
    </source>
</reference>
<comment type="subcellular location">
    <subcellularLocation>
        <location evidence="2">Secreted</location>
    </subcellularLocation>
</comment>
<keyword evidence="3" id="KW-0964">Secreted</keyword>
<evidence type="ECO:0000256" key="1">
    <source>
        <dbReference type="ARBA" id="ARBA00002822"/>
    </source>
</evidence>
<feature type="domain" description="Right handed beta helix" evidence="4">
    <location>
        <begin position="117"/>
        <end position="271"/>
    </location>
</feature>
<comment type="caution">
    <text evidence="5">The sequence shown here is derived from an EMBL/GenBank/DDBJ whole genome shotgun (WGS) entry which is preliminary data.</text>
</comment>
<dbReference type="Gene3D" id="2.160.20.10">
    <property type="entry name" value="Single-stranded right-handed beta-helix, Pectin lyase-like"/>
    <property type="match status" value="1"/>
</dbReference>
<evidence type="ECO:0000313" key="5">
    <source>
        <dbReference type="EMBL" id="MCT2398413.1"/>
    </source>
</evidence>
<dbReference type="InterPro" id="IPR011050">
    <property type="entry name" value="Pectin_lyase_fold/virulence"/>
</dbReference>
<dbReference type="InterPro" id="IPR011049">
    <property type="entry name" value="Serralysin-like_metalloprot_C"/>
</dbReference>
<dbReference type="Pfam" id="PF00353">
    <property type="entry name" value="HemolysinCabind"/>
    <property type="match status" value="3"/>
</dbReference>
<accession>A0ABT2I178</accession>
<dbReference type="InterPro" id="IPR050557">
    <property type="entry name" value="RTX_toxin/Mannuronan_C5-epim"/>
</dbReference>
<dbReference type="PANTHER" id="PTHR38340">
    <property type="entry name" value="S-LAYER PROTEIN"/>
    <property type="match status" value="1"/>
</dbReference>
<dbReference type="SMART" id="SM00710">
    <property type="entry name" value="PbH1"/>
    <property type="match status" value="7"/>
</dbReference>
<name>A0ABT2I178_9SPHN</name>
<organism evidence="5 6">
    <name type="scientific">Novosphingobium mangrovi</name>
    <name type="common">ex Huang et al. 2023</name>
    <dbReference type="NCBI Taxonomy" id="2976432"/>
    <lineage>
        <taxon>Bacteria</taxon>
        <taxon>Pseudomonadati</taxon>
        <taxon>Pseudomonadota</taxon>
        <taxon>Alphaproteobacteria</taxon>
        <taxon>Sphingomonadales</taxon>
        <taxon>Sphingomonadaceae</taxon>
        <taxon>Novosphingobium</taxon>
    </lineage>
</organism>
<dbReference type="Gene3D" id="2.150.10.10">
    <property type="entry name" value="Serralysin-like metalloprotease, C-terminal"/>
    <property type="match status" value="2"/>
</dbReference>
<gene>
    <name evidence="5" type="ORF">NZK81_02515</name>
</gene>
<dbReference type="EMBL" id="JANZXA010000001">
    <property type="protein sequence ID" value="MCT2398413.1"/>
    <property type="molecule type" value="Genomic_DNA"/>
</dbReference>
<sequence>MTVFSVSSAAELNAALKQALGGDTIELAAGDYSSLTIKNKDFGSGITITSADPDNRAQIDGFKIIGSSGITFSNVDFTPPADAKSHSLLTYQSSNIHFDGITVTGPEGDAGYNLAAFMIRESSDVSVTNSEFSHLWHAVSILNNTGLTIADNYIHDIRTDGVRGGGNSDTVISNNYFTDFHPSATDHPDAIQLWANSMTQPSDNVTISDNVIYCPDGQSTQGIFIRDQAGDQYYTNVSITGNVVIGARGNGIAAEHIDGGTISGNIVAGLGDNTSWLRVGESWNVTVHDNTGTTITDASGGGADFYHNTVLDPIYDGGVALMNIYGDYIASILPPLADLPGSDLVQMAKTQFAETLAAQPEVTYITGTDGSDRLSVTNLGDTHIDGGDGRDIITGGLFHNELVGGNGNDVYHVNGTGDVVIEEANGGNDTVYAAIDYTLTDNVEILRMASEGLTGTGNALDNRMIGSDGTDTFYGMDGDDVIQGLAGDDVLHGGNGNDVLVAGTGNDTLYGDAGNDRLRGEDGNDVIFGGAGNDVIEGGAGVDTLWGGDGRDTFVFRPGDLDGTTYQNPEVIGDFSRAQGERLNLSALDANAATWSNEAFSWIGTHHFSGKAGELRYEVSAGNAIISGDTNGDGVADFHLELLGVSTLSSSDLIL</sequence>